<evidence type="ECO:0000313" key="2">
    <source>
        <dbReference type="Proteomes" id="UP001626550"/>
    </source>
</evidence>
<comment type="caution">
    <text evidence="1">The sequence shown here is derived from an EMBL/GenBank/DDBJ whole genome shotgun (WGS) entry which is preliminary data.</text>
</comment>
<keyword evidence="2" id="KW-1185">Reference proteome</keyword>
<sequence length="207" mass="23603">ERPVNRRLNFYHSGDQSSSPRYHLSVLPPETNLVACSAGQVSSDVDAGTSWSLGQDNGFKEELVRAIYKAGNVQIQFEVSTLRLLGQQFLHSQADNPSAQLIRYLDLVASLRAVVYSSEFLVGSNEKKMLTDTQFQRELERQIKNKLNGGILEKLRARIQQEDTMQRQTLSAAQLREICFTCGLVMDDWLFREAILRLRDRGYGQYK</sequence>
<dbReference type="Proteomes" id="UP001626550">
    <property type="component" value="Unassembled WGS sequence"/>
</dbReference>
<feature type="non-terminal residue" evidence="1">
    <location>
        <position position="1"/>
    </location>
</feature>
<dbReference type="AlphaFoldDB" id="A0ABD2PJD3"/>
<proteinExistence type="predicted"/>
<reference evidence="1 2" key="1">
    <citation type="submission" date="2024-11" db="EMBL/GenBank/DDBJ databases">
        <title>Adaptive evolution of stress response genes in parasites aligns with host niche diversity.</title>
        <authorList>
            <person name="Hahn C."/>
            <person name="Resl P."/>
        </authorList>
    </citation>
    <scope>NUCLEOTIDE SEQUENCE [LARGE SCALE GENOMIC DNA]</scope>
    <source>
        <strain evidence="1">EGGRZ-B1_66</strain>
        <tissue evidence="1">Body</tissue>
    </source>
</reference>
<organism evidence="1 2">
    <name type="scientific">Cichlidogyrus casuarinus</name>
    <dbReference type="NCBI Taxonomy" id="1844966"/>
    <lineage>
        <taxon>Eukaryota</taxon>
        <taxon>Metazoa</taxon>
        <taxon>Spiralia</taxon>
        <taxon>Lophotrochozoa</taxon>
        <taxon>Platyhelminthes</taxon>
        <taxon>Monogenea</taxon>
        <taxon>Monopisthocotylea</taxon>
        <taxon>Dactylogyridea</taxon>
        <taxon>Ancyrocephalidae</taxon>
        <taxon>Cichlidogyrus</taxon>
    </lineage>
</organism>
<evidence type="ECO:0000313" key="1">
    <source>
        <dbReference type="EMBL" id="KAL3307150.1"/>
    </source>
</evidence>
<name>A0ABD2PJD3_9PLAT</name>
<protein>
    <submittedName>
        <fullName evidence="1">Uncharacterized protein</fullName>
    </submittedName>
</protein>
<gene>
    <name evidence="1" type="ORF">Ciccas_014343</name>
</gene>
<accession>A0ABD2PJD3</accession>
<dbReference type="EMBL" id="JBJKFK010008170">
    <property type="protein sequence ID" value="KAL3307150.1"/>
    <property type="molecule type" value="Genomic_DNA"/>
</dbReference>